<name>A0A1I3QUA9_9PLAN</name>
<evidence type="ECO:0000256" key="1">
    <source>
        <dbReference type="SAM" id="Phobius"/>
    </source>
</evidence>
<protein>
    <submittedName>
        <fullName evidence="2">Uncharacterized protein</fullName>
    </submittedName>
</protein>
<keyword evidence="1" id="KW-1133">Transmembrane helix</keyword>
<reference evidence="3" key="1">
    <citation type="submission" date="2016-10" db="EMBL/GenBank/DDBJ databases">
        <authorList>
            <person name="Varghese N."/>
            <person name="Submissions S."/>
        </authorList>
    </citation>
    <scope>NUCLEOTIDE SEQUENCE [LARGE SCALE GENOMIC DNA]</scope>
    <source>
        <strain evidence="3">DSM 26348</strain>
    </source>
</reference>
<evidence type="ECO:0000313" key="3">
    <source>
        <dbReference type="Proteomes" id="UP000199518"/>
    </source>
</evidence>
<keyword evidence="3" id="KW-1185">Reference proteome</keyword>
<gene>
    <name evidence="2" type="ORF">SAMN05421753_11957</name>
</gene>
<feature type="transmembrane region" description="Helical" evidence="1">
    <location>
        <begin position="12"/>
        <end position="32"/>
    </location>
</feature>
<dbReference type="RefSeq" id="WP_092055255.1">
    <property type="nucleotide sequence ID" value="NZ_FOQD01000019.1"/>
</dbReference>
<proteinExistence type="predicted"/>
<accession>A0A1I3QUA9</accession>
<dbReference type="EMBL" id="FOQD01000019">
    <property type="protein sequence ID" value="SFJ37843.1"/>
    <property type="molecule type" value="Genomic_DNA"/>
</dbReference>
<evidence type="ECO:0000313" key="2">
    <source>
        <dbReference type="EMBL" id="SFJ37843.1"/>
    </source>
</evidence>
<keyword evidence="1" id="KW-0812">Transmembrane</keyword>
<dbReference type="Proteomes" id="UP000199518">
    <property type="component" value="Unassembled WGS sequence"/>
</dbReference>
<dbReference type="AlphaFoldDB" id="A0A1I3QUA9"/>
<keyword evidence="1" id="KW-0472">Membrane</keyword>
<sequence>MSERKSIVSRRVAVALIAMLLLACLYTVYFYLPVMSSEPPLFCESIGTDDSTGRAEWISHDRVYDRHENTLQVDVSRNIIFVMAQGASGAIGVNVQPGAKPSVEWGITWMDSHEPKIIGRTSILFTQNQLVMATADGTYETAIKPGQAKGLLKKMKRDRAIEVECLLPLVTPFVPARELEAFQNVSSELCHSN</sequence>
<dbReference type="PROSITE" id="PS51257">
    <property type="entry name" value="PROKAR_LIPOPROTEIN"/>
    <property type="match status" value="1"/>
</dbReference>
<organism evidence="2 3">
    <name type="scientific">Planctomicrobium piriforme</name>
    <dbReference type="NCBI Taxonomy" id="1576369"/>
    <lineage>
        <taxon>Bacteria</taxon>
        <taxon>Pseudomonadati</taxon>
        <taxon>Planctomycetota</taxon>
        <taxon>Planctomycetia</taxon>
        <taxon>Planctomycetales</taxon>
        <taxon>Planctomycetaceae</taxon>
        <taxon>Planctomicrobium</taxon>
    </lineage>
</organism>